<organism evidence="2 3">
    <name type="scientific">Leucobacter exalbidus</name>
    <dbReference type="NCBI Taxonomy" id="662960"/>
    <lineage>
        <taxon>Bacteria</taxon>
        <taxon>Bacillati</taxon>
        <taxon>Actinomycetota</taxon>
        <taxon>Actinomycetes</taxon>
        <taxon>Micrococcales</taxon>
        <taxon>Microbacteriaceae</taxon>
        <taxon>Leucobacter</taxon>
    </lineage>
</organism>
<dbReference type="AlphaFoldDB" id="A0A940PRK8"/>
<evidence type="ECO:0000313" key="3">
    <source>
        <dbReference type="Proteomes" id="UP000675163"/>
    </source>
</evidence>
<protein>
    <recommendedName>
        <fullName evidence="1">DUF4365 domain-containing protein</fullName>
    </recommendedName>
</protein>
<dbReference type="RefSeq" id="WP_209704507.1">
    <property type="nucleotide sequence ID" value="NZ_JAFIDA010000001.1"/>
</dbReference>
<reference evidence="2" key="1">
    <citation type="submission" date="2021-02" db="EMBL/GenBank/DDBJ databases">
        <title>Sequencing the genomes of 1000 actinobacteria strains.</title>
        <authorList>
            <person name="Klenk H.-P."/>
        </authorList>
    </citation>
    <scope>NUCLEOTIDE SEQUENCE</scope>
    <source>
        <strain evidence="2">DSM 22850</strain>
    </source>
</reference>
<gene>
    <name evidence="2" type="ORF">JOF28_000715</name>
</gene>
<dbReference type="Pfam" id="PF14280">
    <property type="entry name" value="DUF4365"/>
    <property type="match status" value="1"/>
</dbReference>
<proteinExistence type="predicted"/>
<name>A0A940PRK8_9MICO</name>
<keyword evidence="3" id="KW-1185">Reference proteome</keyword>
<sequence>MTEARTKQRQRRHISADSGVDIVKRKLPRSWVVREMSPDYGLDLHVEVFGPDPTDPESANTLGEHFYIQVKATEQIELHKHVVRSRGNVTKLDPAPNDGTPMTIRVAKFTLDTETLLTVETMGAAIPVLLCYVDLKTEDVYYVCLNDYLAKVLLPTNPAYQEQNTATVYIPSWNQLDQHDPSFSYIGLLARRGKYYSAFNTFAYQLKELDNALFRAGIPEPNSPVVVPPRELLTLVRLFLRADLRLAIWDKIDGSYWSPLEDVQSDLKTLQDTLPKVGAAIPAIELTEYMSALHIGFSRAVNLGRMYEELVREWRQPTYLAAGLDRNPAQAVNPPEWPE</sequence>
<dbReference type="InterPro" id="IPR025375">
    <property type="entry name" value="DUF4365"/>
</dbReference>
<accession>A0A940PRK8</accession>
<comment type="caution">
    <text evidence="2">The sequence shown here is derived from an EMBL/GenBank/DDBJ whole genome shotgun (WGS) entry which is preliminary data.</text>
</comment>
<dbReference type="EMBL" id="JAFIDA010000001">
    <property type="protein sequence ID" value="MBP1325483.1"/>
    <property type="molecule type" value="Genomic_DNA"/>
</dbReference>
<dbReference type="Proteomes" id="UP000675163">
    <property type="component" value="Unassembled WGS sequence"/>
</dbReference>
<evidence type="ECO:0000259" key="1">
    <source>
        <dbReference type="Pfam" id="PF14280"/>
    </source>
</evidence>
<feature type="domain" description="DUF4365" evidence="1">
    <location>
        <begin position="18"/>
        <end position="180"/>
    </location>
</feature>
<evidence type="ECO:0000313" key="2">
    <source>
        <dbReference type="EMBL" id="MBP1325483.1"/>
    </source>
</evidence>